<comment type="caution">
    <text evidence="6">The sequence shown here is derived from an EMBL/GenBank/DDBJ whole genome shotgun (WGS) entry which is preliminary data.</text>
</comment>
<dbReference type="InterPro" id="IPR011992">
    <property type="entry name" value="EF-hand-dom_pair"/>
</dbReference>
<dbReference type="Pfam" id="PF02666">
    <property type="entry name" value="PS_Dcarbxylase"/>
    <property type="match status" value="1"/>
</dbReference>
<dbReference type="PROSITE" id="PS00018">
    <property type="entry name" value="EF_HAND_1"/>
    <property type="match status" value="1"/>
</dbReference>
<dbReference type="InterPro" id="IPR003817">
    <property type="entry name" value="PS_Dcarbxylase"/>
</dbReference>
<dbReference type="Gene3D" id="2.60.40.150">
    <property type="entry name" value="C2 domain"/>
    <property type="match status" value="1"/>
</dbReference>
<dbReference type="SUPFAM" id="SSF47473">
    <property type="entry name" value="EF-hand"/>
    <property type="match status" value="1"/>
</dbReference>
<dbReference type="PROSITE" id="PS50004">
    <property type="entry name" value="C2"/>
    <property type="match status" value="1"/>
</dbReference>
<evidence type="ECO:0000313" key="6">
    <source>
        <dbReference type="EMBL" id="MES1920284.1"/>
    </source>
</evidence>
<dbReference type="PROSITE" id="PS50222">
    <property type="entry name" value="EF_HAND_2"/>
    <property type="match status" value="1"/>
</dbReference>
<dbReference type="Proteomes" id="UP001439008">
    <property type="component" value="Unassembled WGS sequence"/>
</dbReference>
<protein>
    <submittedName>
        <fullName evidence="6">Phosphatidylserine decarboxylase</fullName>
        <ecNumber evidence="6">4.1.1.65</ecNumber>
    </submittedName>
</protein>
<dbReference type="InterPro" id="IPR000008">
    <property type="entry name" value="C2_dom"/>
</dbReference>
<dbReference type="GO" id="GO:0004609">
    <property type="term" value="F:phosphatidylserine decarboxylase activity"/>
    <property type="evidence" value="ECO:0007669"/>
    <property type="project" value="UniProtKB-EC"/>
</dbReference>
<keyword evidence="7" id="KW-1185">Reference proteome</keyword>
<proteinExistence type="predicted"/>
<evidence type="ECO:0000256" key="1">
    <source>
        <dbReference type="ARBA" id="ARBA00022793"/>
    </source>
</evidence>
<dbReference type="InterPro" id="IPR035892">
    <property type="entry name" value="C2_domain_sf"/>
</dbReference>
<dbReference type="Gene3D" id="1.10.238.10">
    <property type="entry name" value="EF-hand"/>
    <property type="match status" value="1"/>
</dbReference>
<dbReference type="EMBL" id="JBDODL010000586">
    <property type="protein sequence ID" value="MES1920284.1"/>
    <property type="molecule type" value="Genomic_DNA"/>
</dbReference>
<organism evidence="6 7">
    <name type="scientific">Bonamia ostreae</name>
    <dbReference type="NCBI Taxonomy" id="126728"/>
    <lineage>
        <taxon>Eukaryota</taxon>
        <taxon>Sar</taxon>
        <taxon>Rhizaria</taxon>
        <taxon>Endomyxa</taxon>
        <taxon>Ascetosporea</taxon>
        <taxon>Haplosporida</taxon>
        <taxon>Bonamia</taxon>
    </lineage>
</organism>
<evidence type="ECO:0000259" key="5">
    <source>
        <dbReference type="PROSITE" id="PS50222"/>
    </source>
</evidence>
<name>A0ABV2AKT0_9EUKA</name>
<dbReference type="PANTHER" id="PTHR10067">
    <property type="entry name" value="PHOSPHATIDYLSERINE DECARBOXYLASE"/>
    <property type="match status" value="1"/>
</dbReference>
<evidence type="ECO:0000256" key="2">
    <source>
        <dbReference type="ARBA" id="ARBA00022837"/>
    </source>
</evidence>
<keyword evidence="1" id="KW-0210">Decarboxylase</keyword>
<feature type="non-terminal residue" evidence="6">
    <location>
        <position position="472"/>
    </location>
</feature>
<dbReference type="InterPro" id="IPR018247">
    <property type="entry name" value="EF_Hand_1_Ca_BS"/>
</dbReference>
<evidence type="ECO:0000259" key="4">
    <source>
        <dbReference type="PROSITE" id="PS50004"/>
    </source>
</evidence>
<sequence length="472" mass="54474">MYKSDPFCIASWGKQSYRTSTKLKTLNPKWNEFCVFLVNLDKQKDSLLKILVLDYDSFSRNDKLGVAYLRAATFFREAQNKPVSLNVPLHIYFSDLDIHVSNIMNGDVDKSANKGTLSIEIEITSRKNLEENILNNIFKKIDINKNGILETREILNYLKSRIKITKQEEDSLERVIRTKRILNPLDVIYVLTSNKIGNGKLLKKVTEQFLTEWDNLAKKPMLYIPADIKRNHFVQDRKTGLVTKEYIPKYIRKAMKLMYTKNCLPGFIKKKLVKLSLSYGEKYENKRNTAKQIRNFIKKYNVNVDEIEGTIDSFATFNDFFARSLKKGVRPLSEPLNDAVVTSPADCRMMSFRSFYDSTRFWVKDSHFTIARLLGPKLSYLSTTFKECTLVIARLAPQDYHRWHSPITGTMRSVTPISGWLLTVNPIAVNRKIDVFTANKRVICEFDTKLMGKVLVIAVGATCVGCIRLFLF</sequence>
<gene>
    <name evidence="6" type="primary">PSD2_1</name>
    <name evidence="6" type="ORF">MHBO_001970</name>
</gene>
<keyword evidence="2" id="KW-0106">Calcium</keyword>
<accession>A0ABV2AKT0</accession>
<dbReference type="Pfam" id="PF00168">
    <property type="entry name" value="C2"/>
    <property type="match status" value="1"/>
</dbReference>
<dbReference type="InterPro" id="IPR002048">
    <property type="entry name" value="EF_hand_dom"/>
</dbReference>
<dbReference type="PANTHER" id="PTHR10067:SF17">
    <property type="entry name" value="PHOSPHATIDYLSERINE DECARBOXYLASE PROENZYME 2"/>
    <property type="match status" value="1"/>
</dbReference>
<dbReference type="EC" id="4.1.1.65" evidence="6"/>
<dbReference type="SUPFAM" id="SSF49562">
    <property type="entry name" value="C2 domain (Calcium/lipid-binding domain, CaLB)"/>
    <property type="match status" value="1"/>
</dbReference>
<keyword evidence="3 6" id="KW-0456">Lyase</keyword>
<evidence type="ECO:0000313" key="7">
    <source>
        <dbReference type="Proteomes" id="UP001439008"/>
    </source>
</evidence>
<evidence type="ECO:0000256" key="3">
    <source>
        <dbReference type="ARBA" id="ARBA00023239"/>
    </source>
</evidence>
<feature type="domain" description="C2" evidence="4">
    <location>
        <begin position="1"/>
        <end position="87"/>
    </location>
</feature>
<feature type="domain" description="EF-hand" evidence="5">
    <location>
        <begin position="129"/>
        <end position="164"/>
    </location>
</feature>
<reference evidence="6 7" key="1">
    <citation type="journal article" date="2024" name="BMC Biol.">
        <title>Comparative genomics of Ascetosporea gives new insight into the evolutionary basis for animal parasitism in Rhizaria.</title>
        <authorList>
            <person name="Hiltunen Thoren M."/>
            <person name="Onut-Brannstrom I."/>
            <person name="Alfjorden A."/>
            <person name="Peckova H."/>
            <person name="Swords F."/>
            <person name="Hooper C."/>
            <person name="Holzer A.S."/>
            <person name="Bass D."/>
            <person name="Burki F."/>
        </authorList>
    </citation>
    <scope>NUCLEOTIDE SEQUENCE [LARGE SCALE GENOMIC DNA]</scope>
    <source>
        <strain evidence="6">20-A016</strain>
    </source>
</reference>